<evidence type="ECO:0000313" key="3">
    <source>
        <dbReference type="EMBL" id="GBN32828.1"/>
    </source>
</evidence>
<dbReference type="SUPFAM" id="SSF50370">
    <property type="entry name" value="Ricin B-like lectins"/>
    <property type="match status" value="1"/>
</dbReference>
<gene>
    <name evidence="2" type="ORF">AVEN_209564_1</name>
    <name evidence="3" type="ORF">AVEN_250375_1</name>
    <name evidence="1" type="ORF">AVEN_74021_1</name>
</gene>
<keyword evidence="4" id="KW-1185">Reference proteome</keyword>
<name>A0A4Y2KH38_ARAVE</name>
<evidence type="ECO:0000313" key="4">
    <source>
        <dbReference type="Proteomes" id="UP000499080"/>
    </source>
</evidence>
<comment type="caution">
    <text evidence="2">The sequence shown here is derived from an EMBL/GenBank/DDBJ whole genome shotgun (WGS) entry which is preliminary data.</text>
</comment>
<reference evidence="2 4" key="1">
    <citation type="journal article" date="2019" name="Sci. Rep.">
        <title>Orb-weaving spider Araneus ventricosus genome elucidates the spidroin gene catalogue.</title>
        <authorList>
            <person name="Kono N."/>
            <person name="Nakamura H."/>
            <person name="Ohtoshi R."/>
            <person name="Moran D.A.P."/>
            <person name="Shinohara A."/>
            <person name="Yoshida Y."/>
            <person name="Fujiwara M."/>
            <person name="Mori M."/>
            <person name="Tomita M."/>
            <person name="Arakawa K."/>
        </authorList>
    </citation>
    <scope>NUCLEOTIDE SEQUENCE [LARGE SCALE GENOMIC DNA]</scope>
</reference>
<accession>A0A4Y2KH38</accession>
<dbReference type="OrthoDB" id="6119243at2759"/>
<proteinExistence type="predicted"/>
<dbReference type="EMBL" id="BGPR01114666">
    <property type="protein sequence ID" value="GBN01648.1"/>
    <property type="molecule type" value="Genomic_DNA"/>
</dbReference>
<dbReference type="InterPro" id="IPR035992">
    <property type="entry name" value="Ricin_B-like_lectins"/>
</dbReference>
<dbReference type="Gene3D" id="2.80.10.50">
    <property type="match status" value="1"/>
</dbReference>
<evidence type="ECO:0008006" key="5">
    <source>
        <dbReference type="Google" id="ProtNLM"/>
    </source>
</evidence>
<feature type="non-terminal residue" evidence="2">
    <location>
        <position position="1"/>
    </location>
</feature>
<protein>
    <recommendedName>
        <fullName evidence="5">Ricin B lectin domain-containing protein</fullName>
    </recommendedName>
</protein>
<sequence length="48" mass="5644">NKSLQHGSSGQCLEMSEDKEKVLMQECSDEPRQRWEFQNYDPAKLKKS</sequence>
<organism evidence="2 4">
    <name type="scientific">Araneus ventricosus</name>
    <name type="common">Orbweaver spider</name>
    <name type="synonym">Epeira ventricosa</name>
    <dbReference type="NCBI Taxonomy" id="182803"/>
    <lineage>
        <taxon>Eukaryota</taxon>
        <taxon>Metazoa</taxon>
        <taxon>Ecdysozoa</taxon>
        <taxon>Arthropoda</taxon>
        <taxon>Chelicerata</taxon>
        <taxon>Arachnida</taxon>
        <taxon>Araneae</taxon>
        <taxon>Araneomorphae</taxon>
        <taxon>Entelegynae</taxon>
        <taxon>Araneoidea</taxon>
        <taxon>Araneidae</taxon>
        <taxon>Araneus</taxon>
    </lineage>
</organism>
<dbReference type="Proteomes" id="UP000499080">
    <property type="component" value="Unassembled WGS sequence"/>
</dbReference>
<evidence type="ECO:0000313" key="2">
    <source>
        <dbReference type="EMBL" id="GBN01648.1"/>
    </source>
</evidence>
<dbReference type="EMBL" id="BGPR01125683">
    <property type="protein sequence ID" value="GBN32828.1"/>
    <property type="molecule type" value="Genomic_DNA"/>
</dbReference>
<dbReference type="EMBL" id="BGPR01114656">
    <property type="protein sequence ID" value="GBN01613.1"/>
    <property type="molecule type" value="Genomic_DNA"/>
</dbReference>
<evidence type="ECO:0000313" key="1">
    <source>
        <dbReference type="EMBL" id="GBN01613.1"/>
    </source>
</evidence>
<dbReference type="AlphaFoldDB" id="A0A4Y2KH38"/>